<proteinExistence type="predicted"/>
<reference evidence="2" key="1">
    <citation type="submission" date="2022-06" db="EMBL/GenBank/DDBJ databases">
        <title>Genome Sequence of Candolleomyces eurysporus.</title>
        <authorList>
            <person name="Buettner E."/>
        </authorList>
    </citation>
    <scope>NUCLEOTIDE SEQUENCE</scope>
    <source>
        <strain evidence="2">VTCC 930004</strain>
    </source>
</reference>
<sequence>MSSDSSSRRPPMQPVPLSARSNSTGRSDGDPAIFLDAADFIAAPGIAIGAPRGGNFAGGAPSGNSNAGGVPTGQGGNASDLDTLYRARQCLDSIEAWFRNCAHDENLRHLVEHARVMALRQMINYHRVCDFGMTEMSDVSPGMGPGLYAAPPSVGALKPPVPKTSGRENLITAFQRLWRPKKKGHAKPAQPATPLVFPTTDGTFLPTYYGGISVAPPPDTCDPRPCTLGRDPVYLPDSEGGGSWFHNAWLYTKSCSHRFLPVLPLSLPPPAQDFPPAFDDNGDGPDDGDDGPDDDNSPDSDGSFYESEDVNYYGAAGASGGKVAHFLRQVEAFHVHTKHSTPRPMHYDSSMQSVVDYPWPYDLEMGRRLFPSEFEGYRRTHEFEAPSCMCAHLDGQDYTESRIGIVETLNDDRDRNLSTLHGEYVAICAKQRCGYLLCLERFYAVGHLKLRKCRKRAQPLPPQELTCISSLGRSLSGGNGLFQVMQDAVVRGRPNGGLEAEDPADQQAEKSALYRHLQTGCLNFNRNTDPIQARAPNGPNPRRIRTRFEATPGDRPETPSPIRSTAGRPLFINRTPLEEVEEFDPDTEAESSDFEMPTLQELLAERRG</sequence>
<keyword evidence="3" id="KW-1185">Reference proteome</keyword>
<gene>
    <name evidence="2" type="ORF">H1R20_g6239</name>
</gene>
<accession>A0A9W8MHG6</accession>
<feature type="region of interest" description="Disordered" evidence="1">
    <location>
        <begin position="1"/>
        <end position="30"/>
    </location>
</feature>
<feature type="compositionally biased region" description="Acidic residues" evidence="1">
    <location>
        <begin position="280"/>
        <end position="298"/>
    </location>
</feature>
<name>A0A9W8MHG6_9AGAR</name>
<protein>
    <submittedName>
        <fullName evidence="2">Uncharacterized protein</fullName>
    </submittedName>
</protein>
<dbReference type="AlphaFoldDB" id="A0A9W8MHG6"/>
<evidence type="ECO:0000313" key="3">
    <source>
        <dbReference type="Proteomes" id="UP001140091"/>
    </source>
</evidence>
<feature type="region of interest" description="Disordered" evidence="1">
    <location>
        <begin position="270"/>
        <end position="306"/>
    </location>
</feature>
<dbReference type="EMBL" id="JANBPK010000818">
    <property type="protein sequence ID" value="KAJ2930846.1"/>
    <property type="molecule type" value="Genomic_DNA"/>
</dbReference>
<evidence type="ECO:0000256" key="1">
    <source>
        <dbReference type="SAM" id="MobiDB-lite"/>
    </source>
</evidence>
<feature type="region of interest" description="Disordered" evidence="1">
    <location>
        <begin position="525"/>
        <end position="569"/>
    </location>
</feature>
<feature type="compositionally biased region" description="Basic and acidic residues" evidence="1">
    <location>
        <begin position="546"/>
        <end position="557"/>
    </location>
</feature>
<comment type="caution">
    <text evidence="2">The sequence shown here is derived from an EMBL/GenBank/DDBJ whole genome shotgun (WGS) entry which is preliminary data.</text>
</comment>
<feature type="non-terminal residue" evidence="2">
    <location>
        <position position="1"/>
    </location>
</feature>
<evidence type="ECO:0000313" key="2">
    <source>
        <dbReference type="EMBL" id="KAJ2930846.1"/>
    </source>
</evidence>
<organism evidence="2 3">
    <name type="scientific">Candolleomyces eurysporus</name>
    <dbReference type="NCBI Taxonomy" id="2828524"/>
    <lineage>
        <taxon>Eukaryota</taxon>
        <taxon>Fungi</taxon>
        <taxon>Dikarya</taxon>
        <taxon>Basidiomycota</taxon>
        <taxon>Agaricomycotina</taxon>
        <taxon>Agaricomycetes</taxon>
        <taxon>Agaricomycetidae</taxon>
        <taxon>Agaricales</taxon>
        <taxon>Agaricineae</taxon>
        <taxon>Psathyrellaceae</taxon>
        <taxon>Candolleomyces</taxon>
    </lineage>
</organism>
<dbReference type="OrthoDB" id="3048394at2759"/>
<dbReference type="Proteomes" id="UP001140091">
    <property type="component" value="Unassembled WGS sequence"/>
</dbReference>